<keyword evidence="3" id="KW-1185">Reference proteome</keyword>
<dbReference type="OrthoDB" id="504981at2"/>
<dbReference type="EMBL" id="QLMJ01000004">
    <property type="protein sequence ID" value="RAK39789.1"/>
    <property type="molecule type" value="Genomic_DNA"/>
</dbReference>
<protein>
    <submittedName>
        <fullName evidence="2">SMP-30/gluconolaconase/LRE-like protein</fullName>
    </submittedName>
</protein>
<feature type="chain" id="PRO_5016276319" evidence="1">
    <location>
        <begin position="27"/>
        <end position="313"/>
    </location>
</feature>
<dbReference type="RefSeq" id="WP_111648981.1">
    <property type="nucleotide sequence ID" value="NZ_JACHWI010000001.1"/>
</dbReference>
<dbReference type="Gene3D" id="2.120.10.30">
    <property type="entry name" value="TolB, C-terminal domain"/>
    <property type="match status" value="1"/>
</dbReference>
<dbReference type="AlphaFoldDB" id="A0A327ZHA7"/>
<organism evidence="2 3">
    <name type="scientific">Actinoplanes lutulentus</name>
    <dbReference type="NCBI Taxonomy" id="1287878"/>
    <lineage>
        <taxon>Bacteria</taxon>
        <taxon>Bacillati</taxon>
        <taxon>Actinomycetota</taxon>
        <taxon>Actinomycetes</taxon>
        <taxon>Micromonosporales</taxon>
        <taxon>Micromonosporaceae</taxon>
        <taxon>Actinoplanes</taxon>
    </lineage>
</organism>
<evidence type="ECO:0000256" key="1">
    <source>
        <dbReference type="SAM" id="SignalP"/>
    </source>
</evidence>
<comment type="caution">
    <text evidence="2">The sequence shown here is derived from an EMBL/GenBank/DDBJ whole genome shotgun (WGS) entry which is preliminary data.</text>
</comment>
<dbReference type="InterPro" id="IPR011042">
    <property type="entry name" value="6-blade_b-propeller_TolB-like"/>
</dbReference>
<keyword evidence="1" id="KW-0732">Signal</keyword>
<proteinExistence type="predicted"/>
<accession>A0A327ZHA7</accession>
<dbReference type="SUPFAM" id="SSF63829">
    <property type="entry name" value="Calcium-dependent phosphotriesterase"/>
    <property type="match status" value="1"/>
</dbReference>
<evidence type="ECO:0000313" key="2">
    <source>
        <dbReference type="EMBL" id="RAK39789.1"/>
    </source>
</evidence>
<evidence type="ECO:0000313" key="3">
    <source>
        <dbReference type="Proteomes" id="UP000249341"/>
    </source>
</evidence>
<dbReference type="Proteomes" id="UP000249341">
    <property type="component" value="Unassembled WGS sequence"/>
</dbReference>
<feature type="signal peptide" evidence="1">
    <location>
        <begin position="1"/>
        <end position="26"/>
    </location>
</feature>
<gene>
    <name evidence="2" type="ORF">B0I29_104328</name>
</gene>
<reference evidence="2 3" key="1">
    <citation type="submission" date="2018-06" db="EMBL/GenBank/DDBJ databases">
        <title>Genomic Encyclopedia of Type Strains, Phase III (KMG-III): the genomes of soil and plant-associated and newly described type strains.</title>
        <authorList>
            <person name="Whitman W."/>
        </authorList>
    </citation>
    <scope>NUCLEOTIDE SEQUENCE [LARGE SCALE GENOMIC DNA]</scope>
    <source>
        <strain evidence="2 3">CGMCC 4.7090</strain>
    </source>
</reference>
<sequence>MLRRTFANALLGTALAVTVTAAPAQAAQSRALTSPLPSTITLPSGFQPEGIAIGKKPYAYFGSRVDGGIYRVDLRTGAGRTFSEGPGTASLGLKIDDNRLFVAGGAGGNARVLDLRTGEVLKSYQLQPVGTTAFINDVIVTDDAAWFTDSRNAVLFKLPFGRHGKLPAQAVAVPITGDFVQGEGNNANGITTTPDGRALIVVQSNTGSLFRVSYSGVATKVDLGATETLVNGDGLWLRGKTLYAVQNRLNVIAKVELNRKGTAGTVVSRTGDPSFDVPTTIAEFGKRFYLPNARFTTPAEPTTTYNAVAVPIP</sequence>
<name>A0A327ZHA7_9ACTN</name>